<evidence type="ECO:0000256" key="8">
    <source>
        <dbReference type="ARBA" id="ARBA00022771"/>
    </source>
</evidence>
<dbReference type="Proteomes" id="UP000283530">
    <property type="component" value="Unassembled WGS sequence"/>
</dbReference>
<dbReference type="Pfam" id="PF13639">
    <property type="entry name" value="zf-RING_2"/>
    <property type="match status" value="1"/>
</dbReference>
<dbReference type="OrthoDB" id="8062037at2759"/>
<dbReference type="InterPro" id="IPR013083">
    <property type="entry name" value="Znf_RING/FYVE/PHD"/>
</dbReference>
<dbReference type="Gene3D" id="3.30.40.10">
    <property type="entry name" value="Zinc/RING finger domain, C3HC4 (zinc finger)"/>
    <property type="match status" value="1"/>
</dbReference>
<evidence type="ECO:0000256" key="7">
    <source>
        <dbReference type="ARBA" id="ARBA00022723"/>
    </source>
</evidence>
<keyword evidence="8 14" id="KW-0863">Zinc-finger</keyword>
<dbReference type="STRING" id="337451.A0A3S3NLL0"/>
<dbReference type="PANTHER" id="PTHR46913:SF1">
    <property type="entry name" value="RING-H2 FINGER PROTEIN ATL16"/>
    <property type="match status" value="1"/>
</dbReference>
<dbReference type="SMART" id="SM00184">
    <property type="entry name" value="RING"/>
    <property type="match status" value="1"/>
</dbReference>
<organism evidence="18 19">
    <name type="scientific">Cinnamomum micranthum f. kanehirae</name>
    <dbReference type="NCBI Taxonomy" id="337451"/>
    <lineage>
        <taxon>Eukaryota</taxon>
        <taxon>Viridiplantae</taxon>
        <taxon>Streptophyta</taxon>
        <taxon>Embryophyta</taxon>
        <taxon>Tracheophyta</taxon>
        <taxon>Spermatophyta</taxon>
        <taxon>Magnoliopsida</taxon>
        <taxon>Magnoliidae</taxon>
        <taxon>Laurales</taxon>
        <taxon>Lauraceae</taxon>
        <taxon>Cinnamomum</taxon>
    </lineage>
</organism>
<gene>
    <name evidence="18" type="ORF">CKAN_02391800</name>
</gene>
<dbReference type="EC" id="2.3.2.27" evidence="4"/>
<dbReference type="AlphaFoldDB" id="A0A3S3NLL0"/>
<keyword evidence="5" id="KW-0808">Transferase</keyword>
<sequence length="255" mass="28389">MGRDGHGDYRPEEEPYTPDAKSYAMSGRIMLMAIVILISVVLMILSLHLYARCIRLRHRRQNLRRLRRHRSRLLILLPHNHRPSNPTTACGLDASVLASLPTFVFSSKTHQTPLECAVCLSEFEENEKGRLLPKCNHSFHIDCIDMWFLSHSSCPLCRAAVVPESPNEAISVSENRVERDPEIGSSSGLCSSCQVDEETASSSSSSSSCSPGSRILSLKRILSRDRKSGSFSPNTSSVTETDLERGEELQVHPQS</sequence>
<evidence type="ECO:0000256" key="12">
    <source>
        <dbReference type="ARBA" id="ARBA00023136"/>
    </source>
</evidence>
<dbReference type="GO" id="GO:0008270">
    <property type="term" value="F:zinc ion binding"/>
    <property type="evidence" value="ECO:0007669"/>
    <property type="project" value="UniProtKB-KW"/>
</dbReference>
<name>A0A3S3NLL0_9MAGN</name>
<evidence type="ECO:0000259" key="17">
    <source>
        <dbReference type="PROSITE" id="PS50089"/>
    </source>
</evidence>
<dbReference type="GO" id="GO:0016020">
    <property type="term" value="C:membrane"/>
    <property type="evidence" value="ECO:0007669"/>
    <property type="project" value="UniProtKB-SubCell"/>
</dbReference>
<comment type="pathway">
    <text evidence="3">Protein modification; protein ubiquitination.</text>
</comment>
<dbReference type="SUPFAM" id="SSF57850">
    <property type="entry name" value="RING/U-box"/>
    <property type="match status" value="1"/>
</dbReference>
<protein>
    <recommendedName>
        <fullName evidence="4">RING-type E3 ubiquitin transferase</fullName>
        <ecNumber evidence="4">2.3.2.27</ecNumber>
    </recommendedName>
</protein>
<keyword evidence="11 16" id="KW-1133">Transmembrane helix</keyword>
<evidence type="ECO:0000256" key="11">
    <source>
        <dbReference type="ARBA" id="ARBA00022989"/>
    </source>
</evidence>
<evidence type="ECO:0000256" key="6">
    <source>
        <dbReference type="ARBA" id="ARBA00022692"/>
    </source>
</evidence>
<comment type="similarity">
    <text evidence="13">Belongs to the RING-type zinc finger family. ATL subfamily.</text>
</comment>
<evidence type="ECO:0000256" key="13">
    <source>
        <dbReference type="ARBA" id="ARBA00024209"/>
    </source>
</evidence>
<comment type="catalytic activity">
    <reaction evidence="1">
        <text>S-ubiquitinyl-[E2 ubiquitin-conjugating enzyme]-L-cysteine + [acceptor protein]-L-lysine = [E2 ubiquitin-conjugating enzyme]-L-cysteine + N(6)-ubiquitinyl-[acceptor protein]-L-lysine.</text>
        <dbReference type="EC" id="2.3.2.27"/>
    </reaction>
</comment>
<feature type="domain" description="RING-type" evidence="17">
    <location>
        <begin position="116"/>
        <end position="158"/>
    </location>
</feature>
<keyword evidence="7" id="KW-0479">Metal-binding</keyword>
<proteinExistence type="inferred from homology"/>
<keyword evidence="12 16" id="KW-0472">Membrane</keyword>
<dbReference type="PANTHER" id="PTHR46913">
    <property type="entry name" value="RING-H2 FINGER PROTEIN ATL16"/>
    <property type="match status" value="1"/>
</dbReference>
<evidence type="ECO:0000256" key="9">
    <source>
        <dbReference type="ARBA" id="ARBA00022786"/>
    </source>
</evidence>
<dbReference type="GO" id="GO:0061630">
    <property type="term" value="F:ubiquitin protein ligase activity"/>
    <property type="evidence" value="ECO:0007669"/>
    <property type="project" value="UniProtKB-EC"/>
</dbReference>
<evidence type="ECO:0000256" key="1">
    <source>
        <dbReference type="ARBA" id="ARBA00000900"/>
    </source>
</evidence>
<keyword evidence="6 16" id="KW-0812">Transmembrane</keyword>
<evidence type="ECO:0000256" key="5">
    <source>
        <dbReference type="ARBA" id="ARBA00022679"/>
    </source>
</evidence>
<evidence type="ECO:0000313" key="18">
    <source>
        <dbReference type="EMBL" id="RWR94616.1"/>
    </source>
</evidence>
<evidence type="ECO:0000256" key="4">
    <source>
        <dbReference type="ARBA" id="ARBA00012483"/>
    </source>
</evidence>
<keyword evidence="9" id="KW-0833">Ubl conjugation pathway</keyword>
<comment type="subcellular location">
    <subcellularLocation>
        <location evidence="2">Membrane</location>
        <topology evidence="2">Single-pass membrane protein</topology>
    </subcellularLocation>
</comment>
<evidence type="ECO:0000256" key="2">
    <source>
        <dbReference type="ARBA" id="ARBA00004167"/>
    </source>
</evidence>
<comment type="caution">
    <text evidence="18">The sequence shown here is derived from an EMBL/GenBank/DDBJ whole genome shotgun (WGS) entry which is preliminary data.</text>
</comment>
<dbReference type="CDD" id="cd16461">
    <property type="entry name" value="RING-H2_EL5-like"/>
    <property type="match status" value="1"/>
</dbReference>
<evidence type="ECO:0000256" key="10">
    <source>
        <dbReference type="ARBA" id="ARBA00022833"/>
    </source>
</evidence>
<keyword evidence="19" id="KW-1185">Reference proteome</keyword>
<feature type="region of interest" description="Disordered" evidence="15">
    <location>
        <begin position="224"/>
        <end position="255"/>
    </location>
</feature>
<feature type="compositionally biased region" description="Basic and acidic residues" evidence="15">
    <location>
        <begin position="242"/>
        <end position="255"/>
    </location>
</feature>
<dbReference type="InterPro" id="IPR044600">
    <property type="entry name" value="ATL1/ATL16-like"/>
</dbReference>
<evidence type="ECO:0000256" key="16">
    <source>
        <dbReference type="SAM" id="Phobius"/>
    </source>
</evidence>
<dbReference type="FunFam" id="3.30.40.10:FF:000475">
    <property type="entry name" value="RING-H2 finger protein ATL3"/>
    <property type="match status" value="1"/>
</dbReference>
<dbReference type="EMBL" id="QPKB01000011">
    <property type="protein sequence ID" value="RWR94616.1"/>
    <property type="molecule type" value="Genomic_DNA"/>
</dbReference>
<feature type="transmembrane region" description="Helical" evidence="16">
    <location>
        <begin position="29"/>
        <end position="51"/>
    </location>
</feature>
<evidence type="ECO:0000313" key="19">
    <source>
        <dbReference type="Proteomes" id="UP000283530"/>
    </source>
</evidence>
<evidence type="ECO:0000256" key="3">
    <source>
        <dbReference type="ARBA" id="ARBA00004906"/>
    </source>
</evidence>
<dbReference type="PROSITE" id="PS50089">
    <property type="entry name" value="ZF_RING_2"/>
    <property type="match status" value="1"/>
</dbReference>
<accession>A0A3S3NLL0</accession>
<dbReference type="GO" id="GO:0016567">
    <property type="term" value="P:protein ubiquitination"/>
    <property type="evidence" value="ECO:0007669"/>
    <property type="project" value="InterPro"/>
</dbReference>
<feature type="region of interest" description="Disordered" evidence="15">
    <location>
        <begin position="168"/>
        <end position="190"/>
    </location>
</feature>
<feature type="compositionally biased region" description="Polar residues" evidence="15">
    <location>
        <begin position="229"/>
        <end position="240"/>
    </location>
</feature>
<evidence type="ECO:0000256" key="15">
    <source>
        <dbReference type="SAM" id="MobiDB-lite"/>
    </source>
</evidence>
<reference evidence="18 19" key="1">
    <citation type="journal article" date="2019" name="Nat. Plants">
        <title>Stout camphor tree genome fills gaps in understanding of flowering plant genome evolution.</title>
        <authorList>
            <person name="Chaw S.M."/>
            <person name="Liu Y.C."/>
            <person name="Wu Y.W."/>
            <person name="Wang H.Y."/>
            <person name="Lin C.I."/>
            <person name="Wu C.S."/>
            <person name="Ke H.M."/>
            <person name="Chang L.Y."/>
            <person name="Hsu C.Y."/>
            <person name="Yang H.T."/>
            <person name="Sudianto E."/>
            <person name="Hsu M.H."/>
            <person name="Wu K.P."/>
            <person name="Wang L.N."/>
            <person name="Leebens-Mack J.H."/>
            <person name="Tsai I.J."/>
        </authorList>
    </citation>
    <scope>NUCLEOTIDE SEQUENCE [LARGE SCALE GENOMIC DNA]</scope>
    <source>
        <strain evidence="19">cv. Chaw 1501</strain>
        <tissue evidence="18">Young leaves</tissue>
    </source>
</reference>
<dbReference type="InterPro" id="IPR001841">
    <property type="entry name" value="Znf_RING"/>
</dbReference>
<keyword evidence="10" id="KW-0862">Zinc</keyword>
<evidence type="ECO:0000256" key="14">
    <source>
        <dbReference type="PROSITE-ProRule" id="PRU00175"/>
    </source>
</evidence>